<accession>A0A4Y2HDW6</accession>
<evidence type="ECO:0000313" key="2">
    <source>
        <dbReference type="Proteomes" id="UP000499080"/>
    </source>
</evidence>
<evidence type="ECO:0000313" key="1">
    <source>
        <dbReference type="EMBL" id="GBM63494.1"/>
    </source>
</evidence>
<organism evidence="1 2">
    <name type="scientific">Araneus ventricosus</name>
    <name type="common">Orbweaver spider</name>
    <name type="synonym">Epeira ventricosa</name>
    <dbReference type="NCBI Taxonomy" id="182803"/>
    <lineage>
        <taxon>Eukaryota</taxon>
        <taxon>Metazoa</taxon>
        <taxon>Ecdysozoa</taxon>
        <taxon>Arthropoda</taxon>
        <taxon>Chelicerata</taxon>
        <taxon>Arachnida</taxon>
        <taxon>Araneae</taxon>
        <taxon>Araneomorphae</taxon>
        <taxon>Entelegynae</taxon>
        <taxon>Araneoidea</taxon>
        <taxon>Araneidae</taxon>
        <taxon>Araneus</taxon>
    </lineage>
</organism>
<dbReference type="EMBL" id="BGPR01001871">
    <property type="protein sequence ID" value="GBM63494.1"/>
    <property type="molecule type" value="Genomic_DNA"/>
</dbReference>
<dbReference type="AlphaFoldDB" id="A0A4Y2HDW6"/>
<reference evidence="1 2" key="1">
    <citation type="journal article" date="2019" name="Sci. Rep.">
        <title>Orb-weaving spider Araneus ventricosus genome elucidates the spidroin gene catalogue.</title>
        <authorList>
            <person name="Kono N."/>
            <person name="Nakamura H."/>
            <person name="Ohtoshi R."/>
            <person name="Moran D.A.P."/>
            <person name="Shinohara A."/>
            <person name="Yoshida Y."/>
            <person name="Fujiwara M."/>
            <person name="Mori M."/>
            <person name="Tomita M."/>
            <person name="Arakawa K."/>
        </authorList>
    </citation>
    <scope>NUCLEOTIDE SEQUENCE [LARGE SCALE GENOMIC DNA]</scope>
</reference>
<gene>
    <name evidence="1" type="ORF">AVEN_87334_1</name>
</gene>
<name>A0A4Y2HDW6_ARAVE</name>
<keyword evidence="2" id="KW-1185">Reference proteome</keyword>
<dbReference type="Proteomes" id="UP000499080">
    <property type="component" value="Unassembled WGS sequence"/>
</dbReference>
<protein>
    <submittedName>
        <fullName evidence="1">Uncharacterized protein</fullName>
    </submittedName>
</protein>
<comment type="caution">
    <text evidence="1">The sequence shown here is derived from an EMBL/GenBank/DDBJ whole genome shotgun (WGS) entry which is preliminary data.</text>
</comment>
<proteinExistence type="predicted"/>
<sequence>MFRCQESCNRPWIRIEATAFGGGSHLKRHYFYAGKNYGRLLELLKFHWECGENPTERVFMDGIFVLSLLLGFQNPVVNFSLGAATFCTGVKQNISEKETLVRSSYLNGDINARPLTLSNCRLVLRQ</sequence>